<evidence type="ECO:0000256" key="4">
    <source>
        <dbReference type="ARBA" id="ARBA00022881"/>
    </source>
</evidence>
<evidence type="ECO:0000256" key="8">
    <source>
        <dbReference type="ARBA" id="ARBA00042138"/>
    </source>
</evidence>
<dbReference type="CDD" id="cd10434">
    <property type="entry name" value="GIY-YIG_UvrC_Cho"/>
    <property type="match status" value="1"/>
</dbReference>
<name>A0ABU5V074_9GAMM</name>
<evidence type="ECO:0000313" key="11">
    <source>
        <dbReference type="EMBL" id="MEA5666739.1"/>
    </source>
</evidence>
<dbReference type="RefSeq" id="WP_323438001.1">
    <property type="nucleotide sequence ID" value="NZ_JAYFUH010000061.1"/>
</dbReference>
<evidence type="ECO:0000256" key="6">
    <source>
        <dbReference type="ARBA" id="ARBA00023236"/>
    </source>
</evidence>
<keyword evidence="5" id="KW-0234">DNA repair</keyword>
<evidence type="ECO:0000313" key="12">
    <source>
        <dbReference type="Proteomes" id="UP001301653"/>
    </source>
</evidence>
<evidence type="ECO:0000256" key="9">
    <source>
        <dbReference type="ARBA" id="ARBA00042732"/>
    </source>
</evidence>
<evidence type="ECO:0000256" key="1">
    <source>
        <dbReference type="ARBA" id="ARBA00022763"/>
    </source>
</evidence>
<keyword evidence="1" id="KW-0227">DNA damage</keyword>
<keyword evidence="12" id="KW-1185">Reference proteome</keyword>
<accession>A0ABU5V074</accession>
<proteinExistence type="predicted"/>
<dbReference type="InterPro" id="IPR000305">
    <property type="entry name" value="GIY-YIG_endonuc"/>
</dbReference>
<keyword evidence="3" id="KW-0378">Hydrolase</keyword>
<protein>
    <recommendedName>
        <fullName evidence="7">Excinuclease cho</fullName>
    </recommendedName>
    <alternativeName>
        <fullName evidence="9">Endonuclease cho</fullName>
    </alternativeName>
    <alternativeName>
        <fullName evidence="8">UvrC homolog protein</fullName>
    </alternativeName>
</protein>
<dbReference type="Proteomes" id="UP001301653">
    <property type="component" value="Unassembled WGS sequence"/>
</dbReference>
<gene>
    <name evidence="11" type="ORF">VA603_04215</name>
</gene>
<evidence type="ECO:0000259" key="10">
    <source>
        <dbReference type="PROSITE" id="PS50164"/>
    </source>
</evidence>
<dbReference type="InterPro" id="IPR047296">
    <property type="entry name" value="GIY-YIG_UvrC_Cho"/>
</dbReference>
<dbReference type="PANTHER" id="PTHR30562:SF10">
    <property type="entry name" value="EXCINUCLEASE CHO"/>
    <property type="match status" value="1"/>
</dbReference>
<evidence type="ECO:0000256" key="5">
    <source>
        <dbReference type="ARBA" id="ARBA00023204"/>
    </source>
</evidence>
<evidence type="ECO:0000256" key="3">
    <source>
        <dbReference type="ARBA" id="ARBA00022801"/>
    </source>
</evidence>
<dbReference type="PROSITE" id="PS50164">
    <property type="entry name" value="GIY_YIG"/>
    <property type="match status" value="1"/>
</dbReference>
<reference evidence="11 12" key="1">
    <citation type="submission" date="2023-12" db="EMBL/GenBank/DDBJ databases">
        <title>Stenotrophomonas guangdongensis sp. nov., isolated from wilted pepper plants (Capsicum annuum).</title>
        <authorList>
            <person name="Qiu M."/>
            <person name="Li Y."/>
            <person name="Liu Q."/>
            <person name="Zhang X."/>
            <person name="Huang Y."/>
            <person name="Guo R."/>
            <person name="Hu M."/>
            <person name="Zhou J."/>
            <person name="Zhou X."/>
        </authorList>
    </citation>
    <scope>NUCLEOTIDE SEQUENCE [LARGE SCALE GENOMIC DNA]</scope>
    <source>
        <strain evidence="11 12">MH1</strain>
    </source>
</reference>
<keyword evidence="6" id="KW-0742">SOS response</keyword>
<evidence type="ECO:0000256" key="2">
    <source>
        <dbReference type="ARBA" id="ARBA00022769"/>
    </source>
</evidence>
<sequence>MELQGLQALPPAPGVYIFLGQDDEVLYIGKSINLRRRVADHLRAPGSRRMLERARRVRHVRTAGDIGAQLLEARLVKQQLPVFNIRLRRHRRLLGITLPGDTPEIRNVHALGDTTTYGVFASRFAAQALLRTLADAHGLCCSVLGLEPSTAGQPCFRYRLGRCAGACCGQLPMQEHRRRLHEALRAHHRRVWPYAGGVGIVEQCEGLRQIHVIRNWAYLGSVDTLARAAALSRPEVAFDLDGYQILVGPILRASVEILPL</sequence>
<feature type="domain" description="GIY-YIG" evidence="10">
    <location>
        <begin position="11"/>
        <end position="85"/>
    </location>
</feature>
<dbReference type="InterPro" id="IPR050066">
    <property type="entry name" value="UvrABC_protein_C"/>
</dbReference>
<dbReference type="PANTHER" id="PTHR30562">
    <property type="entry name" value="UVRC/OXIDOREDUCTASE"/>
    <property type="match status" value="1"/>
</dbReference>
<dbReference type="SUPFAM" id="SSF82771">
    <property type="entry name" value="GIY-YIG endonuclease"/>
    <property type="match status" value="1"/>
</dbReference>
<evidence type="ECO:0000256" key="7">
    <source>
        <dbReference type="ARBA" id="ARBA00040756"/>
    </source>
</evidence>
<comment type="caution">
    <text evidence="11">The sequence shown here is derived from an EMBL/GenBank/DDBJ whole genome shotgun (WGS) entry which is preliminary data.</text>
</comment>
<dbReference type="Pfam" id="PF01541">
    <property type="entry name" value="GIY-YIG"/>
    <property type="match status" value="1"/>
</dbReference>
<dbReference type="InterPro" id="IPR035901">
    <property type="entry name" value="GIY-YIG_endonuc_sf"/>
</dbReference>
<organism evidence="11 12">
    <name type="scientific">Stenotrophomonas capsici</name>
    <dbReference type="NCBI Taxonomy" id="3110230"/>
    <lineage>
        <taxon>Bacteria</taxon>
        <taxon>Pseudomonadati</taxon>
        <taxon>Pseudomonadota</taxon>
        <taxon>Gammaproteobacteria</taxon>
        <taxon>Lysobacterales</taxon>
        <taxon>Lysobacteraceae</taxon>
        <taxon>Stenotrophomonas</taxon>
    </lineage>
</organism>
<dbReference type="SMART" id="SM00465">
    <property type="entry name" value="GIYc"/>
    <property type="match status" value="1"/>
</dbReference>
<keyword evidence="2" id="KW-0228">DNA excision</keyword>
<dbReference type="EMBL" id="JAYFUH010000061">
    <property type="protein sequence ID" value="MEA5666739.1"/>
    <property type="molecule type" value="Genomic_DNA"/>
</dbReference>
<dbReference type="Gene3D" id="3.40.1440.10">
    <property type="entry name" value="GIY-YIG endonuclease"/>
    <property type="match status" value="1"/>
</dbReference>
<keyword evidence="4" id="KW-0267">Excision nuclease</keyword>